<protein>
    <submittedName>
        <fullName evidence="2">Uncharacterized protein</fullName>
    </submittedName>
</protein>
<evidence type="ECO:0000313" key="3">
    <source>
        <dbReference type="Proteomes" id="UP000241238"/>
    </source>
</evidence>
<accession>A0ABM6U7H7</accession>
<feature type="transmembrane region" description="Helical" evidence="1">
    <location>
        <begin position="95"/>
        <end position="119"/>
    </location>
</feature>
<evidence type="ECO:0000313" key="2">
    <source>
        <dbReference type="EMBL" id="AVQ32346.1"/>
    </source>
</evidence>
<gene>
    <name evidence="2" type="ORF">C4N18_14340</name>
</gene>
<feature type="transmembrane region" description="Helical" evidence="1">
    <location>
        <begin position="7"/>
        <end position="28"/>
    </location>
</feature>
<dbReference type="Proteomes" id="UP000241238">
    <property type="component" value="Chromosome"/>
</dbReference>
<dbReference type="GeneID" id="77469182"/>
<keyword evidence="1" id="KW-0472">Membrane</keyword>
<keyword evidence="3" id="KW-1185">Reference proteome</keyword>
<proteinExistence type="predicted"/>
<evidence type="ECO:0000256" key="1">
    <source>
        <dbReference type="SAM" id="Phobius"/>
    </source>
</evidence>
<reference evidence="3" key="1">
    <citation type="journal article" date="2018" name="MSphere">
        <title>Fusobacterium Genomics Using MinION and Illumina Sequencing Enables Genome Completion and Correction.</title>
        <authorList>
            <person name="Todd S.M."/>
            <person name="Settlage R.E."/>
            <person name="Lahmers K.K."/>
            <person name="Slade D.J."/>
        </authorList>
    </citation>
    <scope>NUCLEOTIDE SEQUENCE [LARGE SCALE GENOMIC DNA]</scope>
    <source>
        <strain evidence="3">ATCC 27725</strain>
    </source>
</reference>
<sequence length="127" mass="15178">MWNVLDKYVLTVGIIFHIFGTIFLTGVILDENKYLLQIIQYTSLSKSVIIFSHWIEDDRYKFKYYFSYFVLNFIILLSSGFFIRAFVSQKIKTTLYLGIVIFLIGFILTFINAFLYQFFKVKSHKYN</sequence>
<dbReference type="EMBL" id="CP028103">
    <property type="protein sequence ID" value="AVQ32346.1"/>
    <property type="molecule type" value="Genomic_DNA"/>
</dbReference>
<feature type="transmembrane region" description="Helical" evidence="1">
    <location>
        <begin position="64"/>
        <end position="83"/>
    </location>
</feature>
<keyword evidence="1" id="KW-1133">Transmembrane helix</keyword>
<organism evidence="2 3">
    <name type="scientific">Fusobacterium varium ATCC 27725</name>
    <dbReference type="NCBI Taxonomy" id="469618"/>
    <lineage>
        <taxon>Bacteria</taxon>
        <taxon>Fusobacteriati</taxon>
        <taxon>Fusobacteriota</taxon>
        <taxon>Fusobacteriia</taxon>
        <taxon>Fusobacteriales</taxon>
        <taxon>Fusobacteriaceae</taxon>
        <taxon>Fusobacterium</taxon>
    </lineage>
</organism>
<dbReference type="RefSeq" id="WP_005951575.1">
    <property type="nucleotide sequence ID" value="NZ_CP028103.1"/>
</dbReference>
<name>A0ABM6U7H7_FUSVA</name>
<keyword evidence="1" id="KW-0812">Transmembrane</keyword>